<comment type="caution">
    <text evidence="12">The sequence shown here is derived from an EMBL/GenBank/DDBJ whole genome shotgun (WGS) entry which is preliminary data.</text>
</comment>
<comment type="catalytic activity">
    <reaction evidence="8">
        <text>a 2'-deoxycytidine in DNA + S-adenosyl-L-methionine = an N(4)-methyl-2'-deoxycytidine in DNA + S-adenosyl-L-homocysteine + H(+)</text>
        <dbReference type="Rhea" id="RHEA:16857"/>
        <dbReference type="Rhea" id="RHEA-COMP:11369"/>
        <dbReference type="Rhea" id="RHEA-COMP:13674"/>
        <dbReference type="ChEBI" id="CHEBI:15378"/>
        <dbReference type="ChEBI" id="CHEBI:57856"/>
        <dbReference type="ChEBI" id="CHEBI:59789"/>
        <dbReference type="ChEBI" id="CHEBI:85452"/>
        <dbReference type="ChEBI" id="CHEBI:137933"/>
        <dbReference type="EC" id="2.1.1.113"/>
    </reaction>
</comment>
<accession>A0A6A8ABV6</accession>
<feature type="region of interest" description="Disordered" evidence="10">
    <location>
        <begin position="195"/>
        <end position="260"/>
    </location>
</feature>
<keyword evidence="6" id="KW-0238">DNA-binding</keyword>
<feature type="domain" description="DNA methylase N-4/N-6" evidence="11">
    <location>
        <begin position="31"/>
        <end position="370"/>
    </location>
</feature>
<evidence type="ECO:0000256" key="9">
    <source>
        <dbReference type="RuleBase" id="RU362026"/>
    </source>
</evidence>
<organism evidence="12 13">
    <name type="scientific">Endobacterium cereale</name>
    <dbReference type="NCBI Taxonomy" id="2663029"/>
    <lineage>
        <taxon>Bacteria</taxon>
        <taxon>Pseudomonadati</taxon>
        <taxon>Pseudomonadota</taxon>
        <taxon>Alphaproteobacteria</taxon>
        <taxon>Hyphomicrobiales</taxon>
        <taxon>Rhizobiaceae</taxon>
        <taxon>Endobacterium</taxon>
    </lineage>
</organism>
<gene>
    <name evidence="12" type="ORF">GAO09_19455</name>
</gene>
<evidence type="ECO:0000256" key="6">
    <source>
        <dbReference type="ARBA" id="ARBA00023125"/>
    </source>
</evidence>
<sequence length="386" mass="42497">MSQTRTLLDGRCTMHVGDCIEVMRSMPANSVDCVVTSPPYWGLRDYGVVGQIGLEPTLGEHLEVMVNVFREVWRVLKPAGTLWLNYGDCYATTPNGKSAAAYKADGTDDRTFRDKPFSTIGGVLKSKDLCMIPNRLAIALQEDGWYVRSEIIWHKPNPMPESVYDRPTTSHEKIWLLTKGEDYFYAHEEIREPVTGTAHARKPGPNSRQNVDRVPVSRKKSQTGVGWGRLDKINPAESDRGRDRISKMADENDPFRKNKPSFAAATGDLVETRNARNVWSIAPKAFREAHFATFPPALAERCMKAGTPKQICACCGSAAGCGPICEVFGTEPGIVFDPFGGAGTVSLVAEQLGLRSVMIELNPEYADIAERRITGGLSSIENEEAA</sequence>
<evidence type="ECO:0000256" key="4">
    <source>
        <dbReference type="ARBA" id="ARBA00022691"/>
    </source>
</evidence>
<evidence type="ECO:0000256" key="7">
    <source>
        <dbReference type="ARBA" id="ARBA00047942"/>
    </source>
</evidence>
<evidence type="ECO:0000259" key="11">
    <source>
        <dbReference type="Pfam" id="PF01555"/>
    </source>
</evidence>
<keyword evidence="5" id="KW-0680">Restriction system</keyword>
<dbReference type="InterPro" id="IPR001091">
    <property type="entry name" value="RM_Methyltransferase"/>
</dbReference>
<dbReference type="EC" id="2.1.1.-" evidence="9"/>
<dbReference type="GO" id="GO:0032259">
    <property type="term" value="P:methylation"/>
    <property type="evidence" value="ECO:0007669"/>
    <property type="project" value="UniProtKB-KW"/>
</dbReference>
<evidence type="ECO:0000256" key="10">
    <source>
        <dbReference type="SAM" id="MobiDB-lite"/>
    </source>
</evidence>
<keyword evidence="13" id="KW-1185">Reference proteome</keyword>
<evidence type="ECO:0000256" key="3">
    <source>
        <dbReference type="ARBA" id="ARBA00022679"/>
    </source>
</evidence>
<proteinExistence type="inferred from homology"/>
<dbReference type="RefSeq" id="WP_153356205.1">
    <property type="nucleotide sequence ID" value="NZ_WIXI01000047.1"/>
</dbReference>
<feature type="compositionally biased region" description="Basic and acidic residues" evidence="10">
    <location>
        <begin position="229"/>
        <end position="256"/>
    </location>
</feature>
<dbReference type="InterPro" id="IPR002941">
    <property type="entry name" value="DNA_methylase_N4/N6"/>
</dbReference>
<dbReference type="Gene3D" id="3.40.50.150">
    <property type="entry name" value="Vaccinia Virus protein VP39"/>
    <property type="match status" value="1"/>
</dbReference>
<name>A0A6A8ABV6_9HYPH</name>
<comment type="catalytic activity">
    <reaction evidence="7">
        <text>a 2'-deoxyadenosine in DNA + S-adenosyl-L-methionine = an N(6)-methyl-2'-deoxyadenosine in DNA + S-adenosyl-L-homocysteine + H(+)</text>
        <dbReference type="Rhea" id="RHEA:15197"/>
        <dbReference type="Rhea" id="RHEA-COMP:12418"/>
        <dbReference type="Rhea" id="RHEA-COMP:12419"/>
        <dbReference type="ChEBI" id="CHEBI:15378"/>
        <dbReference type="ChEBI" id="CHEBI:57856"/>
        <dbReference type="ChEBI" id="CHEBI:59789"/>
        <dbReference type="ChEBI" id="CHEBI:90615"/>
        <dbReference type="ChEBI" id="CHEBI:90616"/>
        <dbReference type="EC" id="2.1.1.72"/>
    </reaction>
</comment>
<evidence type="ECO:0000313" key="12">
    <source>
        <dbReference type="EMBL" id="MQY48214.1"/>
    </source>
</evidence>
<evidence type="ECO:0000256" key="5">
    <source>
        <dbReference type="ARBA" id="ARBA00022747"/>
    </source>
</evidence>
<dbReference type="GO" id="GO:0008170">
    <property type="term" value="F:N-methyltransferase activity"/>
    <property type="evidence" value="ECO:0007669"/>
    <property type="project" value="InterPro"/>
</dbReference>
<dbReference type="Pfam" id="PF01555">
    <property type="entry name" value="N6_N4_Mtase"/>
    <property type="match status" value="1"/>
</dbReference>
<dbReference type="InterPro" id="IPR017985">
    <property type="entry name" value="MeTrfase_CN4_CS"/>
</dbReference>
<evidence type="ECO:0000256" key="8">
    <source>
        <dbReference type="ARBA" id="ARBA00049120"/>
    </source>
</evidence>
<dbReference type="PROSITE" id="PS00093">
    <property type="entry name" value="N4_MTASE"/>
    <property type="match status" value="1"/>
</dbReference>
<protein>
    <recommendedName>
        <fullName evidence="9">Methyltransferase</fullName>
        <ecNumber evidence="9">2.1.1.-</ecNumber>
    </recommendedName>
</protein>
<reference evidence="12 13" key="1">
    <citation type="submission" date="2019-11" db="EMBL/GenBank/DDBJ databases">
        <title>Genome analysis of Rhizobacterium cereale a novel genus and species isolated from maize roots in North Spain.</title>
        <authorList>
            <person name="Menendez E."/>
            <person name="Flores-Felix J.D."/>
            <person name="Ramirez-Bahena M.-H."/>
            <person name="Igual J.M."/>
            <person name="Garcia-Fraile P."/>
            <person name="Peix A."/>
            <person name="Velazquez E."/>
        </authorList>
    </citation>
    <scope>NUCLEOTIDE SEQUENCE [LARGE SCALE GENOMIC DNA]</scope>
    <source>
        <strain evidence="12 13">RZME27</strain>
    </source>
</reference>
<evidence type="ECO:0000256" key="1">
    <source>
        <dbReference type="ARBA" id="ARBA00010203"/>
    </source>
</evidence>
<comment type="similarity">
    <text evidence="1">Belongs to the N(4)/N(6)-methyltransferase family. N(4) subfamily.</text>
</comment>
<dbReference type="GO" id="GO:0003677">
    <property type="term" value="F:DNA binding"/>
    <property type="evidence" value="ECO:0007669"/>
    <property type="project" value="UniProtKB-KW"/>
</dbReference>
<dbReference type="PRINTS" id="PR00508">
    <property type="entry name" value="S21N4MTFRASE"/>
</dbReference>
<dbReference type="GO" id="GO:0009007">
    <property type="term" value="F:site-specific DNA-methyltransferase (adenine-specific) activity"/>
    <property type="evidence" value="ECO:0007669"/>
    <property type="project" value="UniProtKB-EC"/>
</dbReference>
<dbReference type="InterPro" id="IPR029063">
    <property type="entry name" value="SAM-dependent_MTases_sf"/>
</dbReference>
<evidence type="ECO:0000256" key="2">
    <source>
        <dbReference type="ARBA" id="ARBA00022603"/>
    </source>
</evidence>
<evidence type="ECO:0000313" key="13">
    <source>
        <dbReference type="Proteomes" id="UP000435138"/>
    </source>
</evidence>
<keyword evidence="4" id="KW-0949">S-adenosyl-L-methionine</keyword>
<dbReference type="Proteomes" id="UP000435138">
    <property type="component" value="Unassembled WGS sequence"/>
</dbReference>
<dbReference type="EMBL" id="WIXI01000047">
    <property type="protein sequence ID" value="MQY48214.1"/>
    <property type="molecule type" value="Genomic_DNA"/>
</dbReference>
<keyword evidence="3 12" id="KW-0808">Transferase</keyword>
<dbReference type="GO" id="GO:0015667">
    <property type="term" value="F:site-specific DNA-methyltransferase (cytosine-N4-specific) activity"/>
    <property type="evidence" value="ECO:0007669"/>
    <property type="project" value="UniProtKB-EC"/>
</dbReference>
<dbReference type="AlphaFoldDB" id="A0A6A8ABV6"/>
<dbReference type="SUPFAM" id="SSF53335">
    <property type="entry name" value="S-adenosyl-L-methionine-dependent methyltransferases"/>
    <property type="match status" value="1"/>
</dbReference>
<keyword evidence="2 12" id="KW-0489">Methyltransferase</keyword>
<dbReference type="GO" id="GO:0009307">
    <property type="term" value="P:DNA restriction-modification system"/>
    <property type="evidence" value="ECO:0007669"/>
    <property type="project" value="UniProtKB-KW"/>
</dbReference>